<organism evidence="1 2">
    <name type="scientific">Elliptochloris bilobata</name>
    <dbReference type="NCBI Taxonomy" id="381761"/>
    <lineage>
        <taxon>Eukaryota</taxon>
        <taxon>Viridiplantae</taxon>
        <taxon>Chlorophyta</taxon>
        <taxon>core chlorophytes</taxon>
        <taxon>Trebouxiophyceae</taxon>
        <taxon>Trebouxiophyceae incertae sedis</taxon>
        <taxon>Elliptochloris clade</taxon>
        <taxon>Elliptochloris</taxon>
    </lineage>
</organism>
<protein>
    <submittedName>
        <fullName evidence="1">Uncharacterized protein</fullName>
    </submittedName>
</protein>
<evidence type="ECO:0000313" key="1">
    <source>
        <dbReference type="EMBL" id="KAK9835213.1"/>
    </source>
</evidence>
<reference evidence="1 2" key="1">
    <citation type="journal article" date="2024" name="Nat. Commun.">
        <title>Phylogenomics reveals the evolutionary origins of lichenization in chlorophyte algae.</title>
        <authorList>
            <person name="Puginier C."/>
            <person name="Libourel C."/>
            <person name="Otte J."/>
            <person name="Skaloud P."/>
            <person name="Haon M."/>
            <person name="Grisel S."/>
            <person name="Petersen M."/>
            <person name="Berrin J.G."/>
            <person name="Delaux P.M."/>
            <person name="Dal Grande F."/>
            <person name="Keller J."/>
        </authorList>
    </citation>
    <scope>NUCLEOTIDE SEQUENCE [LARGE SCALE GENOMIC DNA]</scope>
    <source>
        <strain evidence="1 2">SAG 245.80</strain>
    </source>
</reference>
<dbReference type="Gene3D" id="2.130.10.10">
    <property type="entry name" value="YVTN repeat-like/Quinoprotein amine dehydrogenase"/>
    <property type="match status" value="1"/>
</dbReference>
<dbReference type="SUPFAM" id="SSF50969">
    <property type="entry name" value="YVTN repeat-like/Quinoprotein amine dehydrogenase"/>
    <property type="match status" value="1"/>
</dbReference>
<dbReference type="InterPro" id="IPR011044">
    <property type="entry name" value="Quino_amine_DH_bsu"/>
</dbReference>
<dbReference type="Proteomes" id="UP001445335">
    <property type="component" value="Unassembled WGS sequence"/>
</dbReference>
<dbReference type="GO" id="GO:0005815">
    <property type="term" value="C:microtubule organizing center"/>
    <property type="evidence" value="ECO:0007669"/>
    <property type="project" value="TreeGrafter"/>
</dbReference>
<keyword evidence="2" id="KW-1185">Reference proteome</keyword>
<evidence type="ECO:0000313" key="2">
    <source>
        <dbReference type="Proteomes" id="UP001445335"/>
    </source>
</evidence>
<name>A0AAW1RNL1_9CHLO</name>
<dbReference type="InterPro" id="IPR052778">
    <property type="entry name" value="Centrosome-WD_assoc"/>
</dbReference>
<dbReference type="PANTHER" id="PTHR16220">
    <property type="entry name" value="WD REPEAT PROTEIN 8-RELATED"/>
    <property type="match status" value="1"/>
</dbReference>
<dbReference type="InterPro" id="IPR015943">
    <property type="entry name" value="WD40/YVTN_repeat-like_dom_sf"/>
</dbReference>
<accession>A0AAW1RNL1</accession>
<dbReference type="EMBL" id="JALJOU010000029">
    <property type="protein sequence ID" value="KAK9835213.1"/>
    <property type="molecule type" value="Genomic_DNA"/>
</dbReference>
<sequence length="196" mass="21454">MDFSETFPFSGPPPALSPDGQFVAAAEGYRLVIRSVDTLEAVQLFSCLDRIKRVEFCCRSEYILCALEKRPVVQVWCLADAKWQCTVEEGAAGVQHACWAPDGQHILVVADFQIRLTVWSLVTKLCIHLPGPKLGPGGLAFSPDGSMLALAERHNCKDFISLFACDDWRPLAHMAVGSNDMASYSLSAAMTRKCAS</sequence>
<dbReference type="GO" id="GO:1990811">
    <property type="term" value="C:MWP complex"/>
    <property type="evidence" value="ECO:0007669"/>
    <property type="project" value="TreeGrafter"/>
</dbReference>
<proteinExistence type="predicted"/>
<dbReference type="AlphaFoldDB" id="A0AAW1RNL1"/>
<gene>
    <name evidence="1" type="ORF">WJX81_006183</name>
</gene>
<comment type="caution">
    <text evidence="1">The sequence shown here is derived from an EMBL/GenBank/DDBJ whole genome shotgun (WGS) entry which is preliminary data.</text>
</comment>
<dbReference type="PANTHER" id="PTHR16220:SF0">
    <property type="entry name" value="WD REPEAT-CONTAINING PROTEIN WRAP73"/>
    <property type="match status" value="1"/>
</dbReference>